<reference evidence="2" key="1">
    <citation type="journal article" date="2019" name="Int. J. Syst. Evol. Microbiol.">
        <title>The Global Catalogue of Microorganisms (GCM) 10K type strain sequencing project: providing services to taxonomists for standard genome sequencing and annotation.</title>
        <authorList>
            <consortium name="The Broad Institute Genomics Platform"/>
            <consortium name="The Broad Institute Genome Sequencing Center for Infectious Disease"/>
            <person name="Wu L."/>
            <person name="Ma J."/>
        </authorList>
    </citation>
    <scope>NUCLEOTIDE SEQUENCE [LARGE SCALE GENOMIC DNA]</scope>
    <source>
        <strain evidence="2">CCM 7756</strain>
    </source>
</reference>
<evidence type="ECO:0000313" key="2">
    <source>
        <dbReference type="Proteomes" id="UP001595637"/>
    </source>
</evidence>
<dbReference type="Proteomes" id="UP001595637">
    <property type="component" value="Unassembled WGS sequence"/>
</dbReference>
<evidence type="ECO:0000313" key="1">
    <source>
        <dbReference type="EMBL" id="MFC3387027.1"/>
    </source>
</evidence>
<sequence length="195" mass="22680">MLIDKQEKYIERLGASSVAQDEIPRFIRRASGVMRKFSVSVSEEVIRQRLESIHLIHHPVWIIKNTVIAARRPFKPKRTPNMIFVDAVSGYRGLLSTVPAIHEVAVEKDSIVRATIDQSEVDRYIEDVQAKQIDRSYVLKKPHHESSDLRLVHLPLWKVVLRGERQDEIYYINANTGESEYFMSRRWNSGEDLID</sequence>
<organism evidence="1 2">
    <name type="scientific">Salinicoccus sesuvii</name>
    <dbReference type="NCBI Taxonomy" id="868281"/>
    <lineage>
        <taxon>Bacteria</taxon>
        <taxon>Bacillati</taxon>
        <taxon>Bacillota</taxon>
        <taxon>Bacilli</taxon>
        <taxon>Bacillales</taxon>
        <taxon>Staphylococcaceae</taxon>
        <taxon>Salinicoccus</taxon>
    </lineage>
</organism>
<comment type="caution">
    <text evidence="1">The sequence shown here is derived from an EMBL/GenBank/DDBJ whole genome shotgun (WGS) entry which is preliminary data.</text>
</comment>
<dbReference type="RefSeq" id="WP_380650469.1">
    <property type="nucleotide sequence ID" value="NZ_JBHRVQ010000001.1"/>
</dbReference>
<protein>
    <submittedName>
        <fullName evidence="1">Uncharacterized protein</fullName>
    </submittedName>
</protein>
<dbReference type="EMBL" id="JBHRVQ010000001">
    <property type="protein sequence ID" value="MFC3387027.1"/>
    <property type="molecule type" value="Genomic_DNA"/>
</dbReference>
<gene>
    <name evidence="1" type="ORF">ACFOEO_00210</name>
</gene>
<proteinExistence type="predicted"/>
<name>A0ABV7N1K9_9STAP</name>
<keyword evidence="2" id="KW-1185">Reference proteome</keyword>
<accession>A0ABV7N1K9</accession>